<dbReference type="InterPro" id="IPR000056">
    <property type="entry name" value="Ribul_P_3_epim-like"/>
</dbReference>
<accession>A0A413S2D5</accession>
<gene>
    <name evidence="3" type="ORF">DW929_04540</name>
</gene>
<dbReference type="GO" id="GO:0005975">
    <property type="term" value="P:carbohydrate metabolic process"/>
    <property type="evidence" value="ECO:0007669"/>
    <property type="project" value="InterPro"/>
</dbReference>
<name>A0A413S2D5_9FIRM</name>
<dbReference type="SUPFAM" id="SSF51366">
    <property type="entry name" value="Ribulose-phoshate binding barrel"/>
    <property type="match status" value="1"/>
</dbReference>
<dbReference type="EMBL" id="QSFO01000004">
    <property type="protein sequence ID" value="RHA55599.1"/>
    <property type="molecule type" value="Genomic_DNA"/>
</dbReference>
<keyword evidence="1" id="KW-0479">Metal-binding</keyword>
<sequence>MVFWTFTKSFETVKNILHIVDYVMIMTVNPGVAGQSYLEYIDEKIEEFIQNRKKYHYEIVVDGGISEEKIKKLNQKGVKGFILGTSSLFGKGDYVHTIKKLRVL</sequence>
<dbReference type="RefSeq" id="WP_118025027.1">
    <property type="nucleotide sequence ID" value="NZ_CAUBDO010000001.1"/>
</dbReference>
<dbReference type="Proteomes" id="UP000284598">
    <property type="component" value="Unassembled WGS sequence"/>
</dbReference>
<proteinExistence type="predicted"/>
<dbReference type="AlphaFoldDB" id="A0A413S2D5"/>
<keyword evidence="2" id="KW-0413">Isomerase</keyword>
<evidence type="ECO:0000256" key="2">
    <source>
        <dbReference type="ARBA" id="ARBA00023235"/>
    </source>
</evidence>
<reference evidence="3 4" key="1">
    <citation type="submission" date="2018-08" db="EMBL/GenBank/DDBJ databases">
        <title>A genome reference for cultivated species of the human gut microbiota.</title>
        <authorList>
            <person name="Zou Y."/>
            <person name="Xue W."/>
            <person name="Luo G."/>
        </authorList>
    </citation>
    <scope>NUCLEOTIDE SEQUENCE [LARGE SCALE GENOMIC DNA]</scope>
    <source>
        <strain evidence="3 4">AM43-2</strain>
    </source>
</reference>
<evidence type="ECO:0008006" key="5">
    <source>
        <dbReference type="Google" id="ProtNLM"/>
    </source>
</evidence>
<protein>
    <recommendedName>
        <fullName evidence="5">Ribulose-phosphate 3-epimerase</fullName>
    </recommendedName>
</protein>
<dbReference type="InterPro" id="IPR011060">
    <property type="entry name" value="RibuloseP-bd_barrel"/>
</dbReference>
<dbReference type="GO" id="GO:0046872">
    <property type="term" value="F:metal ion binding"/>
    <property type="evidence" value="ECO:0007669"/>
    <property type="project" value="UniProtKB-KW"/>
</dbReference>
<dbReference type="PANTHER" id="PTHR11749">
    <property type="entry name" value="RIBULOSE-5-PHOSPHATE-3-EPIMERASE"/>
    <property type="match status" value="1"/>
</dbReference>
<evidence type="ECO:0000256" key="1">
    <source>
        <dbReference type="ARBA" id="ARBA00022723"/>
    </source>
</evidence>
<dbReference type="Pfam" id="PF00834">
    <property type="entry name" value="Ribul_P_3_epim"/>
    <property type="match status" value="1"/>
</dbReference>
<dbReference type="GO" id="GO:0016857">
    <property type="term" value="F:racemase and epimerase activity, acting on carbohydrates and derivatives"/>
    <property type="evidence" value="ECO:0007669"/>
    <property type="project" value="InterPro"/>
</dbReference>
<dbReference type="InterPro" id="IPR013785">
    <property type="entry name" value="Aldolase_TIM"/>
</dbReference>
<evidence type="ECO:0000313" key="3">
    <source>
        <dbReference type="EMBL" id="RHA55599.1"/>
    </source>
</evidence>
<dbReference type="Gene3D" id="3.20.20.70">
    <property type="entry name" value="Aldolase class I"/>
    <property type="match status" value="1"/>
</dbReference>
<evidence type="ECO:0000313" key="4">
    <source>
        <dbReference type="Proteomes" id="UP000284598"/>
    </source>
</evidence>
<organism evidence="3 4">
    <name type="scientific">Eubacterium ventriosum</name>
    <dbReference type="NCBI Taxonomy" id="39496"/>
    <lineage>
        <taxon>Bacteria</taxon>
        <taxon>Bacillati</taxon>
        <taxon>Bacillota</taxon>
        <taxon>Clostridia</taxon>
        <taxon>Eubacteriales</taxon>
        <taxon>Eubacteriaceae</taxon>
        <taxon>Eubacterium</taxon>
    </lineage>
</organism>
<comment type="caution">
    <text evidence="3">The sequence shown here is derived from an EMBL/GenBank/DDBJ whole genome shotgun (WGS) entry which is preliminary data.</text>
</comment>